<dbReference type="AlphaFoldDB" id="A0A939FRK4"/>
<sequence>MSTAHDLSMANWRTSSYTNGDGGMCVEIADNLPGIIPVRDTKTAPGGPALTFPTASWAAFIRTVKRNDGIGG</sequence>
<protein>
    <submittedName>
        <fullName evidence="2">DUF397 domain-containing protein</fullName>
    </submittedName>
</protein>
<organism evidence="2 3">
    <name type="scientific">Streptomyces triculaminicus</name>
    <dbReference type="NCBI Taxonomy" id="2816232"/>
    <lineage>
        <taxon>Bacteria</taxon>
        <taxon>Bacillati</taxon>
        <taxon>Actinomycetota</taxon>
        <taxon>Actinomycetes</taxon>
        <taxon>Kitasatosporales</taxon>
        <taxon>Streptomycetaceae</taxon>
        <taxon>Streptomyces</taxon>
    </lineage>
</organism>
<evidence type="ECO:0000313" key="2">
    <source>
        <dbReference type="EMBL" id="MBO0655564.1"/>
    </source>
</evidence>
<name>A0A939FRK4_9ACTN</name>
<evidence type="ECO:0000259" key="1">
    <source>
        <dbReference type="Pfam" id="PF04149"/>
    </source>
</evidence>
<dbReference type="EMBL" id="JAFMOF010000003">
    <property type="protein sequence ID" value="MBO0655564.1"/>
    <property type="molecule type" value="Genomic_DNA"/>
</dbReference>
<dbReference type="RefSeq" id="WP_207248085.1">
    <property type="nucleotide sequence ID" value="NZ_JAFMOF010000003.1"/>
</dbReference>
<gene>
    <name evidence="2" type="ORF">J1792_23120</name>
</gene>
<keyword evidence="3" id="KW-1185">Reference proteome</keyword>
<feature type="domain" description="DUF397" evidence="1">
    <location>
        <begin position="10"/>
        <end position="65"/>
    </location>
</feature>
<reference evidence="2" key="1">
    <citation type="submission" date="2021-03" db="EMBL/GenBank/DDBJ databases">
        <title>Streptomyces strains.</title>
        <authorList>
            <person name="Lund M.B."/>
            <person name="Toerring T."/>
        </authorList>
    </citation>
    <scope>NUCLEOTIDE SEQUENCE</scope>
    <source>
        <strain evidence="2">JCM 4242</strain>
    </source>
</reference>
<accession>A0A939FRK4</accession>
<comment type="caution">
    <text evidence="2">The sequence shown here is derived from an EMBL/GenBank/DDBJ whole genome shotgun (WGS) entry which is preliminary data.</text>
</comment>
<evidence type="ECO:0000313" key="3">
    <source>
        <dbReference type="Proteomes" id="UP000664781"/>
    </source>
</evidence>
<dbReference type="InterPro" id="IPR007278">
    <property type="entry name" value="DUF397"/>
</dbReference>
<proteinExistence type="predicted"/>
<dbReference type="Proteomes" id="UP000664781">
    <property type="component" value="Unassembled WGS sequence"/>
</dbReference>
<dbReference type="Pfam" id="PF04149">
    <property type="entry name" value="DUF397"/>
    <property type="match status" value="1"/>
</dbReference>